<evidence type="ECO:0000259" key="5">
    <source>
        <dbReference type="PROSITE" id="PS50048"/>
    </source>
</evidence>
<keyword evidence="2" id="KW-0479">Metal-binding</keyword>
<dbReference type="GO" id="GO:0000981">
    <property type="term" value="F:DNA-binding transcription factor activity, RNA polymerase II-specific"/>
    <property type="evidence" value="ECO:0007669"/>
    <property type="project" value="InterPro"/>
</dbReference>
<dbReference type="InterPro" id="IPR001138">
    <property type="entry name" value="Zn2Cys6_DnaBD"/>
</dbReference>
<keyword evidence="7" id="KW-1185">Reference proteome</keyword>
<evidence type="ECO:0000256" key="3">
    <source>
        <dbReference type="ARBA" id="ARBA00023242"/>
    </source>
</evidence>
<dbReference type="OrthoDB" id="4236860at2759"/>
<dbReference type="Pfam" id="PF00172">
    <property type="entry name" value="Zn_clus"/>
    <property type="match status" value="2"/>
</dbReference>
<dbReference type="EMBL" id="LFRF01000007">
    <property type="protein sequence ID" value="KND91841.1"/>
    <property type="molecule type" value="Genomic_DNA"/>
</dbReference>
<dbReference type="PROSITE" id="PS00463">
    <property type="entry name" value="ZN2_CY6_FUNGAL_1"/>
    <property type="match status" value="2"/>
</dbReference>
<feature type="domain" description="Zn(2)-C6 fungal-type" evidence="5">
    <location>
        <begin position="99"/>
        <end position="130"/>
    </location>
</feature>
<keyword evidence="3" id="KW-0539">Nucleus</keyword>
<dbReference type="InterPro" id="IPR036864">
    <property type="entry name" value="Zn2-C6_fun-type_DNA-bd_sf"/>
</dbReference>
<dbReference type="Proteomes" id="UP000036947">
    <property type="component" value="Unassembled WGS sequence"/>
</dbReference>
<dbReference type="SMART" id="SM00066">
    <property type="entry name" value="GAL4"/>
    <property type="match status" value="2"/>
</dbReference>
<evidence type="ECO:0000256" key="2">
    <source>
        <dbReference type="ARBA" id="ARBA00022723"/>
    </source>
</evidence>
<dbReference type="PANTHER" id="PTHR31001:SF57">
    <property type="entry name" value="ZN(II)2CYS6 TRANSCRIPTION FACTOR (EUROFUNG)"/>
    <property type="match status" value="1"/>
</dbReference>
<organism evidence="6 7">
    <name type="scientific">Tolypocladium ophioglossoides (strain CBS 100239)</name>
    <name type="common">Snaketongue truffleclub</name>
    <name type="synonym">Elaphocordyceps ophioglossoides</name>
    <dbReference type="NCBI Taxonomy" id="1163406"/>
    <lineage>
        <taxon>Eukaryota</taxon>
        <taxon>Fungi</taxon>
        <taxon>Dikarya</taxon>
        <taxon>Ascomycota</taxon>
        <taxon>Pezizomycotina</taxon>
        <taxon>Sordariomycetes</taxon>
        <taxon>Hypocreomycetidae</taxon>
        <taxon>Hypocreales</taxon>
        <taxon>Ophiocordycipitaceae</taxon>
        <taxon>Tolypocladium</taxon>
    </lineage>
</organism>
<feature type="region of interest" description="Disordered" evidence="4">
    <location>
        <begin position="47"/>
        <end position="86"/>
    </location>
</feature>
<dbReference type="InterPro" id="IPR007219">
    <property type="entry name" value="XnlR_reg_dom"/>
</dbReference>
<dbReference type="GO" id="GO:0006351">
    <property type="term" value="P:DNA-templated transcription"/>
    <property type="evidence" value="ECO:0007669"/>
    <property type="project" value="InterPro"/>
</dbReference>
<dbReference type="GO" id="GO:0008270">
    <property type="term" value="F:zinc ion binding"/>
    <property type="evidence" value="ECO:0007669"/>
    <property type="project" value="InterPro"/>
</dbReference>
<proteinExistence type="predicted"/>
<feature type="compositionally biased region" description="Polar residues" evidence="4">
    <location>
        <begin position="52"/>
        <end position="75"/>
    </location>
</feature>
<dbReference type="CDD" id="cd12148">
    <property type="entry name" value="fungal_TF_MHR"/>
    <property type="match status" value="1"/>
</dbReference>
<dbReference type="SUPFAM" id="SSF57701">
    <property type="entry name" value="Zn2/Cys6 DNA-binding domain"/>
    <property type="match status" value="2"/>
</dbReference>
<dbReference type="PROSITE" id="PS50048">
    <property type="entry name" value="ZN2_CY6_FUNGAL_2"/>
    <property type="match status" value="2"/>
</dbReference>
<reference evidence="6 7" key="1">
    <citation type="journal article" date="2015" name="BMC Genomics">
        <title>The genome of the truffle-parasite Tolypocladium ophioglossoides and the evolution of antifungal peptaibiotics.</title>
        <authorList>
            <person name="Quandt C.A."/>
            <person name="Bushley K.E."/>
            <person name="Spatafora J.W."/>
        </authorList>
    </citation>
    <scope>NUCLEOTIDE SEQUENCE [LARGE SCALE GENOMIC DNA]</scope>
    <source>
        <strain evidence="6 7">CBS 100239</strain>
    </source>
</reference>
<dbReference type="GO" id="GO:0003677">
    <property type="term" value="F:DNA binding"/>
    <property type="evidence" value="ECO:0007669"/>
    <property type="project" value="InterPro"/>
</dbReference>
<comment type="caution">
    <text evidence="6">The sequence shown here is derived from an EMBL/GenBank/DDBJ whole genome shotgun (WGS) entry which is preliminary data.</text>
</comment>
<dbReference type="GO" id="GO:0005634">
    <property type="term" value="C:nucleus"/>
    <property type="evidence" value="ECO:0007669"/>
    <property type="project" value="UniProtKB-SubCell"/>
</dbReference>
<dbReference type="CDD" id="cd00067">
    <property type="entry name" value="GAL4"/>
    <property type="match status" value="2"/>
</dbReference>
<dbReference type="PANTHER" id="PTHR31001">
    <property type="entry name" value="UNCHARACTERIZED TRANSCRIPTIONAL REGULATORY PROTEIN"/>
    <property type="match status" value="1"/>
</dbReference>
<dbReference type="SMART" id="SM00906">
    <property type="entry name" value="Fungal_trans"/>
    <property type="match status" value="1"/>
</dbReference>
<name>A0A0L0NCQ0_TOLOC</name>
<feature type="domain" description="Zn(2)-C6 fungal-type" evidence="5">
    <location>
        <begin position="9"/>
        <end position="38"/>
    </location>
</feature>
<dbReference type="Pfam" id="PF04082">
    <property type="entry name" value="Fungal_trans"/>
    <property type="match status" value="1"/>
</dbReference>
<dbReference type="AlphaFoldDB" id="A0A0L0NCQ0"/>
<dbReference type="Gene3D" id="4.10.240.10">
    <property type="entry name" value="Zn(2)-C6 fungal-type DNA-binding domain"/>
    <property type="match status" value="2"/>
</dbReference>
<evidence type="ECO:0000313" key="7">
    <source>
        <dbReference type="Proteomes" id="UP000036947"/>
    </source>
</evidence>
<evidence type="ECO:0000256" key="4">
    <source>
        <dbReference type="SAM" id="MobiDB-lite"/>
    </source>
</evidence>
<evidence type="ECO:0000256" key="1">
    <source>
        <dbReference type="ARBA" id="ARBA00004123"/>
    </source>
</evidence>
<evidence type="ECO:0000313" key="6">
    <source>
        <dbReference type="EMBL" id="KND91841.1"/>
    </source>
</evidence>
<accession>A0A0L0NCQ0</accession>
<dbReference type="InterPro" id="IPR050613">
    <property type="entry name" value="Sec_Metabolite_Reg"/>
</dbReference>
<comment type="subcellular location">
    <subcellularLocation>
        <location evidence="1">Nucleus</location>
    </subcellularLocation>
</comment>
<sequence>MPPRREVKTCDRCRLLKVRCDRASPCQHCSRSNAECSLHPALAAYDEASPDSGDTSTVPSTVSQLTDQSKASTPSGKHALDNPASQELTKKRRHRACLSCVRCHRLKVKCDKKQPCTRCRLSGWGKHCTYTHRVEDEATTSATSECGSPFVVTDEEPEAVVTTWHSKHRGLSHWKALLSRLNTLAGIENTIFLTASKDVTQRHNECATGRALPGNFPFNSPGAVKYMSLEKVRELVESHHARHHEYIDSYLELYQCIHPIIDTSQFLTQVVRFWEDPTSTNVSWLAEFLMVLALGCFSVRREPEPTVELCMAAEACLSKTPFMLRPNISTMRTLCLVVMAKQVVNGTCWSFDSCWSLLGVIVRLAVCLGIHRPQPPPDSLPVVFRDWESGQVLWTAILYFNIQMAMTTGMPSCLSSEEMLRDYGTLSWSFATLDTPASAWHAVIHTSCPTILRVISRVNSDVDKPSYEEILEYSARVRELKSVLDRVQGHNTTLRIALDVFFRRVTLVLHRRHALEPDAPSRYPVSYWSSLECSLALLVHHRDLCDKDRQVEGLDLMGDLYMLDFFAAALTASTHLLRKDAPLAVGFAIWPRRTILDTLEACTEIWAEKEHRSLCFHSGYRLLKVVVGVLSRMYNVQSDS</sequence>
<protein>
    <recommendedName>
        <fullName evidence="5">Zn(2)-C6 fungal-type domain-containing protein</fullName>
    </recommendedName>
</protein>
<gene>
    <name evidence="6" type="ORF">TOPH_03300</name>
</gene>
<dbReference type="STRING" id="1163406.A0A0L0NCQ0"/>